<sequence>MFEPLRRLLQARLTQIRDEEEREGRLFSAVHLNAFWKANLTDEARFSNRGSLDLLAIARQGFPPACVQVNHVLSLYLVITFAV</sequence>
<evidence type="ECO:0000313" key="2">
    <source>
        <dbReference type="Proteomes" id="UP000042958"/>
    </source>
</evidence>
<proteinExistence type="predicted"/>
<dbReference type="Proteomes" id="UP000042958">
    <property type="component" value="Unassembled WGS sequence"/>
</dbReference>
<dbReference type="AlphaFoldDB" id="A0A0F7U3C7"/>
<gene>
    <name evidence="1" type="ORF">PMG11_10369</name>
</gene>
<protein>
    <submittedName>
        <fullName evidence="1">Uncharacterized protein</fullName>
    </submittedName>
</protein>
<organism evidence="1 2">
    <name type="scientific">Penicillium brasilianum</name>
    <dbReference type="NCBI Taxonomy" id="104259"/>
    <lineage>
        <taxon>Eukaryota</taxon>
        <taxon>Fungi</taxon>
        <taxon>Dikarya</taxon>
        <taxon>Ascomycota</taxon>
        <taxon>Pezizomycotina</taxon>
        <taxon>Eurotiomycetes</taxon>
        <taxon>Eurotiomycetidae</taxon>
        <taxon>Eurotiales</taxon>
        <taxon>Aspergillaceae</taxon>
        <taxon>Penicillium</taxon>
    </lineage>
</organism>
<name>A0A0F7U3C7_PENBI</name>
<dbReference type="EMBL" id="CDHK01000012">
    <property type="protein sequence ID" value="CEJ61852.1"/>
    <property type="molecule type" value="Genomic_DNA"/>
</dbReference>
<reference evidence="2" key="1">
    <citation type="journal article" date="2015" name="Genome Announc.">
        <title>Draft genome sequence of the fungus Penicillium brasilianum MG11.</title>
        <authorList>
            <person name="Horn F."/>
            <person name="Linde J."/>
            <person name="Mattern D.J."/>
            <person name="Walther G."/>
            <person name="Guthke R."/>
            <person name="Brakhage A.A."/>
            <person name="Valiante V."/>
        </authorList>
    </citation>
    <scope>NUCLEOTIDE SEQUENCE [LARGE SCALE GENOMIC DNA]</scope>
    <source>
        <strain evidence="2">MG11</strain>
    </source>
</reference>
<keyword evidence="2" id="KW-1185">Reference proteome</keyword>
<accession>A0A0F7U3C7</accession>
<evidence type="ECO:0000313" key="1">
    <source>
        <dbReference type="EMBL" id="CEJ61852.1"/>
    </source>
</evidence>